<evidence type="ECO:0000256" key="2">
    <source>
        <dbReference type="ARBA" id="ARBA00006275"/>
    </source>
</evidence>
<dbReference type="EMBL" id="AP035785">
    <property type="protein sequence ID" value="BFO72146.1"/>
    <property type="molecule type" value="Genomic_DNA"/>
</dbReference>
<proteinExistence type="inferred from homology"/>
<name>A0AB33IWY5_9BACT</name>
<organism evidence="8">
    <name type="scientific">Prevotella sp. GTC17253</name>
    <dbReference type="NCBI Taxonomy" id="3236793"/>
    <lineage>
        <taxon>Bacteria</taxon>
        <taxon>Pseudomonadati</taxon>
        <taxon>Bacteroidota</taxon>
        <taxon>Bacteroidia</taxon>
        <taxon>Bacteroidales</taxon>
        <taxon>Prevotellaceae</taxon>
        <taxon>Prevotella</taxon>
    </lineage>
</organism>
<comment type="similarity">
    <text evidence="2">Belongs to the SusD family.</text>
</comment>
<dbReference type="Pfam" id="PF14322">
    <property type="entry name" value="SusD-like_3"/>
    <property type="match status" value="1"/>
</dbReference>
<gene>
    <name evidence="8" type="ORF">GTC17253_21120</name>
</gene>
<dbReference type="Pfam" id="PF07980">
    <property type="entry name" value="SusD_RagB"/>
    <property type="match status" value="1"/>
</dbReference>
<protein>
    <submittedName>
        <fullName evidence="8">RagB/SusD family nutrient uptake outer membrane protein</fullName>
    </submittedName>
</protein>
<keyword evidence="3" id="KW-0732">Signal</keyword>
<evidence type="ECO:0000259" key="7">
    <source>
        <dbReference type="Pfam" id="PF14322"/>
    </source>
</evidence>
<dbReference type="InterPro" id="IPR033985">
    <property type="entry name" value="SusD-like_N"/>
</dbReference>
<keyword evidence="4" id="KW-0472">Membrane</keyword>
<evidence type="ECO:0000313" key="8">
    <source>
        <dbReference type="EMBL" id="BFO72146.1"/>
    </source>
</evidence>
<dbReference type="InterPro" id="IPR012944">
    <property type="entry name" value="SusD_RagB_dom"/>
</dbReference>
<evidence type="ECO:0000256" key="5">
    <source>
        <dbReference type="ARBA" id="ARBA00023237"/>
    </source>
</evidence>
<evidence type="ECO:0000256" key="3">
    <source>
        <dbReference type="ARBA" id="ARBA00022729"/>
    </source>
</evidence>
<keyword evidence="5" id="KW-0998">Cell outer membrane</keyword>
<sequence length="469" mass="53432">MTTGSYYKTSQQAVSATNAIYDYLISGYSPNGLWDENFGGLFYNYYWVLQDLASDNAGSNNTSNDFKSIDNLEIDKYNKPLEILWRDFYQTVKCCNVVIDKIPGVEMDETLKNQLLSEARFFRGMVYFDLVRMFGDVPLRLHDMTGASDEQMPRTPAIQIYAQIFEDLQFAEKNMNYAARQGGGRPYALSATALLARVYNTYAAETGDKSYYQRAIDCAQRVIPSFPMMSNFADLYKIANRFNSEIIYGVNFNTSLSEGWKGGQFLVRLLPNMDTGKGGPNNAQGWEYCTDNLYDSYDANDLRKDITVKKRFTYNDGSVETLPKAYFFKYWDQSAEPKGNNSDAIFPAIRTAEMYLIIAEASNELHSAPTAEAKNALKAVRTRAGLGNNPIPTSYTDFKKAVLDEYRHEFAMEGHRWFDLKRMLAPQEFVNVIKTAKSSSKPRVENRYFPIPQREINLSNGQLTQNDGY</sequence>
<dbReference type="SUPFAM" id="SSF48452">
    <property type="entry name" value="TPR-like"/>
    <property type="match status" value="1"/>
</dbReference>
<evidence type="ECO:0000259" key="6">
    <source>
        <dbReference type="Pfam" id="PF07980"/>
    </source>
</evidence>
<dbReference type="InterPro" id="IPR011990">
    <property type="entry name" value="TPR-like_helical_dom_sf"/>
</dbReference>
<feature type="domain" description="RagB/SusD" evidence="6">
    <location>
        <begin position="326"/>
        <end position="469"/>
    </location>
</feature>
<dbReference type="GO" id="GO:0009279">
    <property type="term" value="C:cell outer membrane"/>
    <property type="evidence" value="ECO:0007669"/>
    <property type="project" value="UniProtKB-SubCell"/>
</dbReference>
<evidence type="ECO:0000256" key="1">
    <source>
        <dbReference type="ARBA" id="ARBA00004442"/>
    </source>
</evidence>
<evidence type="ECO:0000256" key="4">
    <source>
        <dbReference type="ARBA" id="ARBA00023136"/>
    </source>
</evidence>
<reference evidence="8" key="1">
    <citation type="submission" date="2024-07" db="EMBL/GenBank/DDBJ databases">
        <title>Complete genome sequence of Prevotella sp. YM-2024 GTC17253.</title>
        <authorList>
            <person name="Hayashi M."/>
            <person name="Muto Y."/>
            <person name="Tanaka K."/>
            <person name="Niwa H."/>
        </authorList>
    </citation>
    <scope>NUCLEOTIDE SEQUENCE</scope>
    <source>
        <strain evidence="8">GTC17253</strain>
    </source>
</reference>
<comment type="subcellular location">
    <subcellularLocation>
        <location evidence="1">Cell outer membrane</location>
    </subcellularLocation>
</comment>
<accession>A0AB33IWY5</accession>
<dbReference type="AlphaFoldDB" id="A0AB33IWY5"/>
<dbReference type="Gene3D" id="1.25.40.390">
    <property type="match status" value="1"/>
</dbReference>
<feature type="domain" description="SusD-like N-terminal" evidence="7">
    <location>
        <begin position="50"/>
        <end position="199"/>
    </location>
</feature>
<dbReference type="CDD" id="cd08977">
    <property type="entry name" value="SusD"/>
    <property type="match status" value="1"/>
</dbReference>